<gene>
    <name evidence="2" type="ORF">BS47DRAFT_1361904</name>
</gene>
<keyword evidence="3" id="KW-1185">Reference proteome</keyword>
<dbReference type="EMBL" id="MU128963">
    <property type="protein sequence ID" value="KAF9514257.1"/>
    <property type="molecule type" value="Genomic_DNA"/>
</dbReference>
<proteinExistence type="predicted"/>
<reference evidence="2" key="1">
    <citation type="journal article" date="2020" name="Nat. Commun.">
        <title>Large-scale genome sequencing of mycorrhizal fungi provides insights into the early evolution of symbiotic traits.</title>
        <authorList>
            <person name="Miyauchi S."/>
            <person name="Kiss E."/>
            <person name="Kuo A."/>
            <person name="Drula E."/>
            <person name="Kohler A."/>
            <person name="Sanchez-Garcia M."/>
            <person name="Morin E."/>
            <person name="Andreopoulos B."/>
            <person name="Barry K.W."/>
            <person name="Bonito G."/>
            <person name="Buee M."/>
            <person name="Carver A."/>
            <person name="Chen C."/>
            <person name="Cichocki N."/>
            <person name="Clum A."/>
            <person name="Culley D."/>
            <person name="Crous P.W."/>
            <person name="Fauchery L."/>
            <person name="Girlanda M."/>
            <person name="Hayes R.D."/>
            <person name="Keri Z."/>
            <person name="LaButti K."/>
            <person name="Lipzen A."/>
            <person name="Lombard V."/>
            <person name="Magnuson J."/>
            <person name="Maillard F."/>
            <person name="Murat C."/>
            <person name="Nolan M."/>
            <person name="Ohm R.A."/>
            <person name="Pangilinan J."/>
            <person name="Pereira M.F."/>
            <person name="Perotto S."/>
            <person name="Peter M."/>
            <person name="Pfister S."/>
            <person name="Riley R."/>
            <person name="Sitrit Y."/>
            <person name="Stielow J.B."/>
            <person name="Szollosi G."/>
            <person name="Zifcakova L."/>
            <person name="Stursova M."/>
            <person name="Spatafora J.W."/>
            <person name="Tedersoo L."/>
            <person name="Vaario L.M."/>
            <person name="Yamada A."/>
            <person name="Yan M."/>
            <person name="Wang P."/>
            <person name="Xu J."/>
            <person name="Bruns T."/>
            <person name="Baldrian P."/>
            <person name="Vilgalys R."/>
            <person name="Dunand C."/>
            <person name="Henrissat B."/>
            <person name="Grigoriev I.V."/>
            <person name="Hibbett D."/>
            <person name="Nagy L.G."/>
            <person name="Martin F.M."/>
        </authorList>
    </citation>
    <scope>NUCLEOTIDE SEQUENCE</scope>
    <source>
        <strain evidence="2">UP504</strain>
    </source>
</reference>
<evidence type="ECO:0000256" key="1">
    <source>
        <dbReference type="SAM" id="MobiDB-lite"/>
    </source>
</evidence>
<protein>
    <submittedName>
        <fullName evidence="2">Uncharacterized protein</fullName>
    </submittedName>
</protein>
<feature type="region of interest" description="Disordered" evidence="1">
    <location>
        <begin position="208"/>
        <end position="229"/>
    </location>
</feature>
<sequence length="229" mass="25105">MFSRRKGQGCLYESAEDAWITLNYKSVPWSSILKKMVAGRVCCVCWPGVDGMPLLGTFSANDLKTHHWQLVYDAIQSMDPLKRLCFERIGDLDLGNNDILVTAQDLQVGKKRRVVDKDDDLDQASGLPVAAIKKKQELSHLLVDSVLMNPVGDLGVASSSLQTMPPNVVLFPGAPPLSGHVGPSASDFSTPAPLVLIQIETYIQQNSENPKVSQKTPWGPQDLTLLRPK</sequence>
<comment type="caution">
    <text evidence="2">The sequence shown here is derived from an EMBL/GenBank/DDBJ whole genome shotgun (WGS) entry which is preliminary data.</text>
</comment>
<evidence type="ECO:0000313" key="3">
    <source>
        <dbReference type="Proteomes" id="UP000886523"/>
    </source>
</evidence>
<dbReference type="Proteomes" id="UP000886523">
    <property type="component" value="Unassembled WGS sequence"/>
</dbReference>
<evidence type="ECO:0000313" key="2">
    <source>
        <dbReference type="EMBL" id="KAF9514257.1"/>
    </source>
</evidence>
<name>A0A9P6AYL5_9AGAM</name>
<organism evidence="2 3">
    <name type="scientific">Hydnum rufescens UP504</name>
    <dbReference type="NCBI Taxonomy" id="1448309"/>
    <lineage>
        <taxon>Eukaryota</taxon>
        <taxon>Fungi</taxon>
        <taxon>Dikarya</taxon>
        <taxon>Basidiomycota</taxon>
        <taxon>Agaricomycotina</taxon>
        <taxon>Agaricomycetes</taxon>
        <taxon>Cantharellales</taxon>
        <taxon>Hydnaceae</taxon>
        <taxon>Hydnum</taxon>
    </lineage>
</organism>
<accession>A0A9P6AYL5</accession>
<dbReference type="AlphaFoldDB" id="A0A9P6AYL5"/>